<sequence length="159" mass="18120">MITEKDREFIKRAIELSKKGMDNNAGGPFGALVVKDDKIIAEGYNQVTSNNDPTAHAEVVAIREACKKLNSFQLEDCIVYTSCEPCPMCLGAIYWARPKAVFYACTKEDAAEIGFDDQFIYEEIETDIGNRKIKFINLDREGGREVFKNWEKKNDRTDY</sequence>
<dbReference type="InterPro" id="IPR002125">
    <property type="entry name" value="CMP_dCMP_dom"/>
</dbReference>
<dbReference type="GO" id="GO:0008270">
    <property type="term" value="F:zinc ion binding"/>
    <property type="evidence" value="ECO:0007669"/>
    <property type="project" value="InterPro"/>
</dbReference>
<dbReference type="Pfam" id="PF00383">
    <property type="entry name" value="dCMP_cyt_deam_1"/>
    <property type="match status" value="1"/>
</dbReference>
<evidence type="ECO:0000259" key="5">
    <source>
        <dbReference type="PROSITE" id="PS51747"/>
    </source>
</evidence>
<dbReference type="KEGG" id="aev:EI546_06725"/>
<proteinExistence type="inferred from homology"/>
<dbReference type="EMBL" id="CP034951">
    <property type="protein sequence ID" value="QAA81442.1"/>
    <property type="molecule type" value="Genomic_DNA"/>
</dbReference>
<keyword evidence="2" id="KW-0479">Metal-binding</keyword>
<dbReference type="Proteomes" id="UP000285517">
    <property type="component" value="Chromosome"/>
</dbReference>
<dbReference type="GO" id="GO:0047974">
    <property type="term" value="F:guanosine deaminase activity"/>
    <property type="evidence" value="ECO:0007669"/>
    <property type="project" value="TreeGrafter"/>
</dbReference>
<dbReference type="Gene3D" id="3.40.140.10">
    <property type="entry name" value="Cytidine Deaminase, domain 2"/>
    <property type="match status" value="1"/>
</dbReference>
<evidence type="ECO:0000256" key="1">
    <source>
        <dbReference type="ARBA" id="ARBA00006576"/>
    </source>
</evidence>
<evidence type="ECO:0000313" key="7">
    <source>
        <dbReference type="Proteomes" id="UP000285517"/>
    </source>
</evidence>
<dbReference type="OrthoDB" id="9802676at2"/>
<dbReference type="SUPFAM" id="SSF53927">
    <property type="entry name" value="Cytidine deaminase-like"/>
    <property type="match status" value="1"/>
</dbReference>
<keyword evidence="7" id="KW-1185">Reference proteome</keyword>
<protein>
    <submittedName>
        <fullName evidence="6">Nucleoside deaminase</fullName>
    </submittedName>
</protein>
<keyword evidence="4" id="KW-0862">Zinc</keyword>
<dbReference type="RefSeq" id="WP_128249830.1">
    <property type="nucleotide sequence ID" value="NZ_CP034951.1"/>
</dbReference>
<gene>
    <name evidence="6" type="ORF">EI546_06725</name>
</gene>
<name>A0A410G2E9_9FLAO</name>
<keyword evidence="3" id="KW-0378">Hydrolase</keyword>
<evidence type="ECO:0000256" key="3">
    <source>
        <dbReference type="ARBA" id="ARBA00022801"/>
    </source>
</evidence>
<dbReference type="GO" id="GO:0006152">
    <property type="term" value="P:purine nucleoside catabolic process"/>
    <property type="evidence" value="ECO:0007669"/>
    <property type="project" value="TreeGrafter"/>
</dbReference>
<feature type="domain" description="CMP/dCMP-type deaminase" evidence="5">
    <location>
        <begin position="4"/>
        <end position="135"/>
    </location>
</feature>
<reference evidence="6 7" key="1">
    <citation type="submission" date="2019-01" db="EMBL/GenBank/DDBJ databases">
        <title>Complete genome sequencing of Aequorivita sp. H23M31.</title>
        <authorList>
            <person name="Bae J.-W."/>
        </authorList>
    </citation>
    <scope>NUCLEOTIDE SEQUENCE [LARGE SCALE GENOMIC DNA]</scope>
    <source>
        <strain evidence="6 7">H23M31</strain>
    </source>
</reference>
<dbReference type="PROSITE" id="PS00903">
    <property type="entry name" value="CYT_DCMP_DEAMINASES_1"/>
    <property type="match status" value="1"/>
</dbReference>
<dbReference type="PANTHER" id="PTHR11079:SF161">
    <property type="entry name" value="CMP_DCMP-TYPE DEAMINASE DOMAIN-CONTAINING PROTEIN"/>
    <property type="match status" value="1"/>
</dbReference>
<accession>A0A410G2E9</accession>
<dbReference type="PANTHER" id="PTHR11079">
    <property type="entry name" value="CYTOSINE DEAMINASE FAMILY MEMBER"/>
    <property type="match status" value="1"/>
</dbReference>
<evidence type="ECO:0000313" key="6">
    <source>
        <dbReference type="EMBL" id="QAA81442.1"/>
    </source>
</evidence>
<comment type="similarity">
    <text evidence="1">Belongs to the cytidine and deoxycytidylate deaminase family.</text>
</comment>
<organism evidence="6 7">
    <name type="scientific">Aequorivita ciconiae</name>
    <dbReference type="NCBI Taxonomy" id="2494375"/>
    <lineage>
        <taxon>Bacteria</taxon>
        <taxon>Pseudomonadati</taxon>
        <taxon>Bacteroidota</taxon>
        <taxon>Flavobacteriia</taxon>
        <taxon>Flavobacteriales</taxon>
        <taxon>Flavobacteriaceae</taxon>
        <taxon>Aequorivita</taxon>
    </lineage>
</organism>
<dbReference type="InterPro" id="IPR016193">
    <property type="entry name" value="Cytidine_deaminase-like"/>
</dbReference>
<dbReference type="FunFam" id="3.40.140.10:FF:000011">
    <property type="entry name" value="tRNA-specific adenosine deaminase"/>
    <property type="match status" value="1"/>
</dbReference>
<dbReference type="PROSITE" id="PS51747">
    <property type="entry name" value="CYT_DCMP_DEAMINASES_2"/>
    <property type="match status" value="1"/>
</dbReference>
<evidence type="ECO:0000256" key="4">
    <source>
        <dbReference type="ARBA" id="ARBA00022833"/>
    </source>
</evidence>
<evidence type="ECO:0000256" key="2">
    <source>
        <dbReference type="ARBA" id="ARBA00022723"/>
    </source>
</evidence>
<dbReference type="CDD" id="cd01285">
    <property type="entry name" value="nucleoside_deaminase"/>
    <property type="match status" value="1"/>
</dbReference>
<dbReference type="AlphaFoldDB" id="A0A410G2E9"/>
<dbReference type="InterPro" id="IPR016192">
    <property type="entry name" value="APOBEC/CMP_deaminase_Zn-bd"/>
</dbReference>